<dbReference type="RefSeq" id="WP_106166568.1">
    <property type="nucleotide sequence ID" value="NZ_JAVKZF010000002.1"/>
</dbReference>
<dbReference type="PIRSF" id="PIRSF002741">
    <property type="entry name" value="MppA"/>
    <property type="match status" value="1"/>
</dbReference>
<reference evidence="5 6" key="1">
    <citation type="journal article" date="2019" name="Genome Biol. Evol.">
        <title>Day and night: Metabolic profiles and evolutionary relationships of six axenic non-marine cyanobacteria.</title>
        <authorList>
            <person name="Will S.E."/>
            <person name="Henke P."/>
            <person name="Boedeker C."/>
            <person name="Huang S."/>
            <person name="Brinkmann H."/>
            <person name="Rohde M."/>
            <person name="Jarek M."/>
            <person name="Friedl T."/>
            <person name="Seufert S."/>
            <person name="Schumacher M."/>
            <person name="Overmann J."/>
            <person name="Neumann-Schaal M."/>
            <person name="Petersen J."/>
        </authorList>
    </citation>
    <scope>NUCLEOTIDE SEQUENCE [LARGE SCALE GENOMIC DNA]</scope>
    <source>
        <strain evidence="5 6">SAG 39.79</strain>
    </source>
</reference>
<gene>
    <name evidence="5" type="ORF">DSM107010_59300</name>
</gene>
<dbReference type="Gene3D" id="3.90.76.10">
    <property type="entry name" value="Dipeptide-binding Protein, Domain 1"/>
    <property type="match status" value="1"/>
</dbReference>
<dbReference type="Pfam" id="PF00496">
    <property type="entry name" value="SBP_bac_5"/>
    <property type="match status" value="1"/>
</dbReference>
<dbReference type="Gene3D" id="3.40.190.10">
    <property type="entry name" value="Periplasmic binding protein-like II"/>
    <property type="match status" value="1"/>
</dbReference>
<evidence type="ECO:0000313" key="5">
    <source>
        <dbReference type="EMBL" id="RUT03764.1"/>
    </source>
</evidence>
<organism evidence="5 6">
    <name type="scientific">Chroococcidiopsis cubana SAG 39.79</name>
    <dbReference type="NCBI Taxonomy" id="388085"/>
    <lineage>
        <taxon>Bacteria</taxon>
        <taxon>Bacillati</taxon>
        <taxon>Cyanobacteriota</taxon>
        <taxon>Cyanophyceae</taxon>
        <taxon>Chroococcidiopsidales</taxon>
        <taxon>Chroococcidiopsidaceae</taxon>
        <taxon>Chroococcidiopsis</taxon>
    </lineage>
</organism>
<dbReference type="InterPro" id="IPR039424">
    <property type="entry name" value="SBP_5"/>
</dbReference>
<dbReference type="InterPro" id="IPR030678">
    <property type="entry name" value="Peptide/Ni-bd"/>
</dbReference>
<evidence type="ECO:0000313" key="6">
    <source>
        <dbReference type="Proteomes" id="UP000282574"/>
    </source>
</evidence>
<dbReference type="CDD" id="cd08500">
    <property type="entry name" value="PBP2_NikA_DppA_OppA_like_4"/>
    <property type="match status" value="1"/>
</dbReference>
<proteinExistence type="inferred from homology"/>
<name>A0AB37UBX4_9CYAN</name>
<dbReference type="GO" id="GO:0043190">
    <property type="term" value="C:ATP-binding cassette (ABC) transporter complex"/>
    <property type="evidence" value="ECO:0007669"/>
    <property type="project" value="InterPro"/>
</dbReference>
<feature type="domain" description="Solute-binding protein family 5" evidence="4">
    <location>
        <begin position="76"/>
        <end position="492"/>
    </location>
</feature>
<evidence type="ECO:0000259" key="4">
    <source>
        <dbReference type="Pfam" id="PF00496"/>
    </source>
</evidence>
<dbReference type="InterPro" id="IPR000914">
    <property type="entry name" value="SBP_5_dom"/>
</dbReference>
<dbReference type="PANTHER" id="PTHR30290:SF9">
    <property type="entry name" value="OLIGOPEPTIDE-BINDING PROTEIN APPA"/>
    <property type="match status" value="1"/>
</dbReference>
<evidence type="ECO:0000256" key="3">
    <source>
        <dbReference type="ARBA" id="ARBA00022729"/>
    </source>
</evidence>
<keyword evidence="6" id="KW-1185">Reference proteome</keyword>
<dbReference type="EMBL" id="RSCK01000093">
    <property type="protein sequence ID" value="RUT03764.1"/>
    <property type="molecule type" value="Genomic_DNA"/>
</dbReference>
<dbReference type="GO" id="GO:1904680">
    <property type="term" value="F:peptide transmembrane transporter activity"/>
    <property type="evidence" value="ECO:0007669"/>
    <property type="project" value="TreeGrafter"/>
</dbReference>
<dbReference type="SUPFAM" id="SSF53850">
    <property type="entry name" value="Periplasmic binding protein-like II"/>
    <property type="match status" value="1"/>
</dbReference>
<dbReference type="AlphaFoldDB" id="A0AB37UBX4"/>
<comment type="caution">
    <text evidence="5">The sequence shown here is derived from an EMBL/GenBank/DDBJ whole genome shotgun (WGS) entry which is preliminary data.</text>
</comment>
<dbReference type="GO" id="GO:0042597">
    <property type="term" value="C:periplasmic space"/>
    <property type="evidence" value="ECO:0007669"/>
    <property type="project" value="UniProtKB-ARBA"/>
</dbReference>
<dbReference type="GO" id="GO:0015833">
    <property type="term" value="P:peptide transport"/>
    <property type="evidence" value="ECO:0007669"/>
    <property type="project" value="TreeGrafter"/>
</dbReference>
<dbReference type="PROSITE" id="PS51257">
    <property type="entry name" value="PROKAR_LIPOPROTEIN"/>
    <property type="match status" value="1"/>
</dbReference>
<keyword evidence="3" id="KW-0732">Signal</keyword>
<keyword evidence="2" id="KW-0813">Transport</keyword>
<dbReference type="Proteomes" id="UP000282574">
    <property type="component" value="Unassembled WGS sequence"/>
</dbReference>
<dbReference type="Gene3D" id="3.10.105.10">
    <property type="entry name" value="Dipeptide-binding Protein, Domain 3"/>
    <property type="match status" value="1"/>
</dbReference>
<dbReference type="PANTHER" id="PTHR30290">
    <property type="entry name" value="PERIPLASMIC BINDING COMPONENT OF ABC TRANSPORTER"/>
    <property type="match status" value="1"/>
</dbReference>
<protein>
    <submittedName>
        <fullName evidence="5">Peptide ABC transporter substrate-binding protein</fullName>
    </submittedName>
</protein>
<comment type="similarity">
    <text evidence="1">Belongs to the bacterial solute-binding protein 5 family.</text>
</comment>
<accession>A0AB37UBX4</accession>
<sequence length="596" mass="67842">MRSRVIVLILILCFTCQILLTGCNPTEFKTSAAQSQWVTSTLRDPKTFNYALNQEYPHVFLFTSEGLTTLNGETGEIEPALAESWQISEDKKRITFTLRENLRWSDGEPLTADDVIFTYQDIIFNPQIPTDWKDSLKIGEKAEFPQIKKMSDRQVDFTFSTPFAPFLSTTTGASTNSVGILPKHALAKSIISKDTKGNPLFTSTWGTDTDPAKIIVNGAYKIESFTPGQRVVFRRNPYYWRKDSQGNQLPYVERIVWQIIESTDTTTLQFRSRGLDSIEITPEDFSLLKQEEERGGFTVYNGGSRFSKTFISFNLNKGKRKNGNPVVDPIKSRWFNNLAFRQAVAHAIDRERMLNNVFRGVGTVQNSPIEPQNPFYLSPEQGLKVYEYNPDKAKKLLLNAGFKYNSRNQLLDADGNRVRFSLITNTENKTRVAMGAQIRQDLSKIGIQVDYNPINFNILVDKLNSSLDWECYLLGLISGSLEPHDSANVWLPDGGLHAFNFKPQPGQEPLIGREVADWEAEIGRLYIRGAQELDENKRKKIYQQTQRLTQEYLPFIYLVNPLSLAAIRDRIQGVKYTALGSQAGTLWNKYELKVTE</sequence>
<evidence type="ECO:0000256" key="2">
    <source>
        <dbReference type="ARBA" id="ARBA00022448"/>
    </source>
</evidence>
<evidence type="ECO:0000256" key="1">
    <source>
        <dbReference type="ARBA" id="ARBA00005695"/>
    </source>
</evidence>